<name>A0A848H2X9_9BURK</name>
<dbReference type="PANTHER" id="PTHR21089">
    <property type="entry name" value="SHIKIMATE DEHYDROGENASE"/>
    <property type="match status" value="1"/>
</dbReference>
<dbReference type="GO" id="GO:0004764">
    <property type="term" value="F:shikimate 3-dehydrogenase (NADP+) activity"/>
    <property type="evidence" value="ECO:0007669"/>
    <property type="project" value="InterPro"/>
</dbReference>
<dbReference type="GO" id="GO:0005829">
    <property type="term" value="C:cytosol"/>
    <property type="evidence" value="ECO:0007669"/>
    <property type="project" value="TreeGrafter"/>
</dbReference>
<evidence type="ECO:0000256" key="1">
    <source>
        <dbReference type="ARBA" id="ARBA00004871"/>
    </source>
</evidence>
<keyword evidence="7" id="KW-1185">Reference proteome</keyword>
<dbReference type="InterPro" id="IPR000594">
    <property type="entry name" value="ThiF_NAD_FAD-bd"/>
</dbReference>
<keyword evidence="2" id="KW-0560">Oxidoreductase</keyword>
<dbReference type="InterPro" id="IPR013708">
    <property type="entry name" value="Shikimate_DH-bd_N"/>
</dbReference>
<comment type="caution">
    <text evidence="6">The sequence shown here is derived from an EMBL/GenBank/DDBJ whole genome shotgun (WGS) entry which is preliminary data.</text>
</comment>
<comment type="pathway">
    <text evidence="1">Metabolic intermediate biosynthesis; chorismate biosynthesis; chorismate from D-erythrose 4-phosphate and phosphoenolpyruvate: step 4/7.</text>
</comment>
<dbReference type="EMBL" id="JABBFX010000001">
    <property type="protein sequence ID" value="NML44062.1"/>
    <property type="molecule type" value="Genomic_DNA"/>
</dbReference>
<reference evidence="6 7" key="1">
    <citation type="submission" date="2020-04" db="EMBL/GenBank/DDBJ databases">
        <title>Ramlibacter sp. G-1-2-2 isolated from soil.</title>
        <authorList>
            <person name="Dahal R.H."/>
        </authorList>
    </citation>
    <scope>NUCLEOTIDE SEQUENCE [LARGE SCALE GENOMIC DNA]</scope>
    <source>
        <strain evidence="6 7">G-1-2-2</strain>
    </source>
</reference>
<protein>
    <submittedName>
        <fullName evidence="6">Shikimate dehydrogenase</fullName>
    </submittedName>
</protein>
<proteinExistence type="predicted"/>
<dbReference type="Gene3D" id="3.40.50.10860">
    <property type="entry name" value="Leucine Dehydrogenase, chain A, domain 1"/>
    <property type="match status" value="1"/>
</dbReference>
<dbReference type="Pfam" id="PF08501">
    <property type="entry name" value="Shikimate_dh_N"/>
    <property type="match status" value="1"/>
</dbReference>
<dbReference type="Proteomes" id="UP000541185">
    <property type="component" value="Unassembled WGS sequence"/>
</dbReference>
<evidence type="ECO:0000259" key="5">
    <source>
        <dbReference type="Pfam" id="PF08501"/>
    </source>
</evidence>
<feature type="domain" description="THIF-type NAD/FAD binding fold" evidence="4">
    <location>
        <begin position="130"/>
        <end position="173"/>
    </location>
</feature>
<sequence length="287" mass="29286">MTVPSISGRTRLFPIVGNPVAQVRAPAVFNRLFALAGIDAVSFGLALPPQSVAATCEALLASPSVGGLLVTVPYKKTLRAICARVGSEGELTGAVNALRRDADGAIHGDLFDGAGFLAGLRAAGHEPAGQRVLLLGAGGAGSAIASALAQAGVAQLSIYDPQQASAAQLAAHMRAAFGQVRFEAVTSVSGDGFAIVINASPLGLKPADAMPIDPAQLAPGTLVCDIIMEPATTKLLQAARGRGLPTHAGRAMLDYQLPAYLRFFGFDDLAQRVRIAGDEITLAPSAT</sequence>
<gene>
    <name evidence="6" type="ORF">HHL11_09905</name>
</gene>
<organism evidence="6 7">
    <name type="scientific">Ramlibacter agri</name>
    <dbReference type="NCBI Taxonomy" id="2728837"/>
    <lineage>
        <taxon>Bacteria</taxon>
        <taxon>Pseudomonadati</taxon>
        <taxon>Pseudomonadota</taxon>
        <taxon>Betaproteobacteria</taxon>
        <taxon>Burkholderiales</taxon>
        <taxon>Comamonadaceae</taxon>
        <taxon>Ramlibacter</taxon>
    </lineage>
</organism>
<dbReference type="InterPro" id="IPR022893">
    <property type="entry name" value="Shikimate_DH_fam"/>
</dbReference>
<keyword evidence="3" id="KW-0057">Aromatic amino acid biosynthesis</keyword>
<feature type="domain" description="Shikimate dehydrogenase substrate binding N-terminal" evidence="5">
    <location>
        <begin position="15"/>
        <end position="97"/>
    </location>
</feature>
<dbReference type="GO" id="GO:0009423">
    <property type="term" value="P:chorismate biosynthetic process"/>
    <property type="evidence" value="ECO:0007669"/>
    <property type="project" value="TreeGrafter"/>
</dbReference>
<evidence type="ECO:0000313" key="6">
    <source>
        <dbReference type="EMBL" id="NML44062.1"/>
    </source>
</evidence>
<dbReference type="InterPro" id="IPR036291">
    <property type="entry name" value="NAD(P)-bd_dom_sf"/>
</dbReference>
<evidence type="ECO:0000256" key="3">
    <source>
        <dbReference type="ARBA" id="ARBA00023141"/>
    </source>
</evidence>
<dbReference type="SUPFAM" id="SSF51735">
    <property type="entry name" value="NAD(P)-binding Rossmann-fold domains"/>
    <property type="match status" value="1"/>
</dbReference>
<dbReference type="PANTHER" id="PTHR21089:SF1">
    <property type="entry name" value="BIFUNCTIONAL 3-DEHYDROQUINATE DEHYDRATASE_SHIKIMATE DEHYDROGENASE, CHLOROPLASTIC"/>
    <property type="match status" value="1"/>
</dbReference>
<evidence type="ECO:0000313" key="7">
    <source>
        <dbReference type="Proteomes" id="UP000541185"/>
    </source>
</evidence>
<dbReference type="GO" id="GO:0050661">
    <property type="term" value="F:NADP binding"/>
    <property type="evidence" value="ECO:0007669"/>
    <property type="project" value="TreeGrafter"/>
</dbReference>
<dbReference type="Pfam" id="PF00899">
    <property type="entry name" value="ThiF"/>
    <property type="match status" value="1"/>
</dbReference>
<dbReference type="SUPFAM" id="SSF53223">
    <property type="entry name" value="Aminoacid dehydrogenase-like, N-terminal domain"/>
    <property type="match status" value="1"/>
</dbReference>
<dbReference type="RefSeq" id="WP_169418226.1">
    <property type="nucleotide sequence ID" value="NZ_JABBFX010000001.1"/>
</dbReference>
<dbReference type="AlphaFoldDB" id="A0A848H2X9"/>
<accession>A0A848H2X9</accession>
<dbReference type="GO" id="GO:0009073">
    <property type="term" value="P:aromatic amino acid family biosynthetic process"/>
    <property type="evidence" value="ECO:0007669"/>
    <property type="project" value="UniProtKB-KW"/>
</dbReference>
<dbReference type="InterPro" id="IPR046346">
    <property type="entry name" value="Aminoacid_DH-like_N_sf"/>
</dbReference>
<dbReference type="Gene3D" id="3.40.50.720">
    <property type="entry name" value="NAD(P)-binding Rossmann-like Domain"/>
    <property type="match status" value="1"/>
</dbReference>
<dbReference type="GO" id="GO:0019632">
    <property type="term" value="P:shikimate metabolic process"/>
    <property type="evidence" value="ECO:0007669"/>
    <property type="project" value="TreeGrafter"/>
</dbReference>
<evidence type="ECO:0000259" key="4">
    <source>
        <dbReference type="Pfam" id="PF00899"/>
    </source>
</evidence>
<keyword evidence="3" id="KW-0028">Amino-acid biosynthesis</keyword>
<evidence type="ECO:0000256" key="2">
    <source>
        <dbReference type="ARBA" id="ARBA00023002"/>
    </source>
</evidence>